<feature type="chain" id="PRO_5007908755" evidence="2">
    <location>
        <begin position="25"/>
        <end position="346"/>
    </location>
</feature>
<evidence type="ECO:0000256" key="1">
    <source>
        <dbReference type="ARBA" id="ARBA00022729"/>
    </source>
</evidence>
<dbReference type="PANTHER" id="PTHR33376:SF15">
    <property type="entry name" value="BLL6794 PROTEIN"/>
    <property type="match status" value="1"/>
</dbReference>
<name>A0A171KTZ2_9BURK</name>
<dbReference type="GO" id="GO:0055085">
    <property type="term" value="P:transmembrane transport"/>
    <property type="evidence" value="ECO:0007669"/>
    <property type="project" value="InterPro"/>
</dbReference>
<feature type="signal peptide" evidence="2">
    <location>
        <begin position="1"/>
        <end position="24"/>
    </location>
</feature>
<dbReference type="InterPro" id="IPR018389">
    <property type="entry name" value="DctP_fam"/>
</dbReference>
<dbReference type="AlphaFoldDB" id="A0A171KTZ2"/>
<dbReference type="Proteomes" id="UP000078084">
    <property type="component" value="Unassembled WGS sequence"/>
</dbReference>
<keyword evidence="1 2" id="KW-0732">Signal</keyword>
<dbReference type="SUPFAM" id="SSF53850">
    <property type="entry name" value="Periplasmic binding protein-like II"/>
    <property type="match status" value="1"/>
</dbReference>
<dbReference type="NCBIfam" id="NF037995">
    <property type="entry name" value="TRAP_S1"/>
    <property type="match status" value="1"/>
</dbReference>
<evidence type="ECO:0000313" key="4">
    <source>
        <dbReference type="Proteomes" id="UP000078084"/>
    </source>
</evidence>
<keyword evidence="4" id="KW-1185">Reference proteome</keyword>
<comment type="caution">
    <text evidence="3">The sequence shown here is derived from an EMBL/GenBank/DDBJ whole genome shotgun (WGS) entry which is preliminary data.</text>
</comment>
<dbReference type="Pfam" id="PF03480">
    <property type="entry name" value="DctP"/>
    <property type="match status" value="1"/>
</dbReference>
<dbReference type="RefSeq" id="WP_068368138.1">
    <property type="nucleotide sequence ID" value="NZ_LBNE01000002.1"/>
</dbReference>
<protein>
    <submittedName>
        <fullName evidence="3">C4-dicarboxylate ABC transporter</fullName>
    </submittedName>
</protein>
<dbReference type="PANTHER" id="PTHR33376">
    <property type="match status" value="1"/>
</dbReference>
<reference evidence="3 4" key="1">
    <citation type="submission" date="2015-04" db="EMBL/GenBank/DDBJ databases">
        <title>Genome sequence of Kerstersia gyiorum CG1.</title>
        <authorList>
            <person name="Greninger A.L."/>
            <person name="Kozyreva V."/>
            <person name="Chaturvedi V."/>
        </authorList>
    </citation>
    <scope>NUCLEOTIDE SEQUENCE [LARGE SCALE GENOMIC DNA]</scope>
    <source>
        <strain evidence="3 4">CG1</strain>
    </source>
</reference>
<gene>
    <name evidence="3" type="ORF">AAV32_04565</name>
</gene>
<dbReference type="Gene3D" id="3.40.190.170">
    <property type="entry name" value="Bacterial extracellular solute-binding protein, family 7"/>
    <property type="match status" value="1"/>
</dbReference>
<dbReference type="EMBL" id="LBNE01000002">
    <property type="protein sequence ID" value="KKO72359.1"/>
    <property type="molecule type" value="Genomic_DNA"/>
</dbReference>
<proteinExistence type="predicted"/>
<evidence type="ECO:0000256" key="2">
    <source>
        <dbReference type="SAM" id="SignalP"/>
    </source>
</evidence>
<accession>A0A171KTZ2</accession>
<evidence type="ECO:0000313" key="3">
    <source>
        <dbReference type="EMBL" id="KKO72359.1"/>
    </source>
</evidence>
<dbReference type="STRING" id="206506.AAV32_04565"/>
<sequence length="346" mass="37434">MIPKKNFALLGCAAAMGMSASTLAAPVVLKVAHQLPPVSAAHTTFIVPWCEKIEAESKGELKCQIYPALQLGGTSAQLFNQVRDGVADIVWTLPGYTPGRFPASEVFELPFLTTTHEPSARAIWDFVEKHGANEFKGVKPLAVWVNGANQLHMRDKKIETLADLRGLKIRAPSRLGNKILSALGATPVGMPVPQMAESLSKGVIDGALVPWEVLPSTKAHELTRYSVETAGNTAMTTATMIYVMNQRKYDSLTPEQKQVIDANSGREMSAWVASRFEAADAVGREVALARGNEVYAISAAETEAWKTATQPVIAEWIREVNGKGLDGAALVQEARELVQHYTSQAD</sequence>
<dbReference type="PATRIC" id="fig|206506.3.peg.989"/>
<organism evidence="3 4">
    <name type="scientific">Kerstersia gyiorum</name>
    <dbReference type="NCBI Taxonomy" id="206506"/>
    <lineage>
        <taxon>Bacteria</taxon>
        <taxon>Pseudomonadati</taxon>
        <taxon>Pseudomonadota</taxon>
        <taxon>Betaproteobacteria</taxon>
        <taxon>Burkholderiales</taxon>
        <taxon>Alcaligenaceae</taxon>
        <taxon>Kerstersia</taxon>
    </lineage>
</organism>
<dbReference type="InterPro" id="IPR038404">
    <property type="entry name" value="TRAP_DctP_sf"/>
</dbReference>
<dbReference type="CDD" id="cd13665">
    <property type="entry name" value="PBP2_TRAP_Dctp3_4"/>
    <property type="match status" value="1"/>
</dbReference>